<dbReference type="OrthoDB" id="305858at2759"/>
<name>A0A8S1QS89_9CILI</name>
<evidence type="ECO:0000256" key="1">
    <source>
        <dbReference type="SAM" id="MobiDB-lite"/>
    </source>
</evidence>
<accession>A0A8S1QS89</accession>
<keyword evidence="3" id="KW-1185">Reference proteome</keyword>
<proteinExistence type="predicted"/>
<dbReference type="AlphaFoldDB" id="A0A8S1QS89"/>
<gene>
    <name evidence="2" type="ORF">PSON_ATCC_30995.1.T1150003</name>
</gene>
<evidence type="ECO:0000313" key="3">
    <source>
        <dbReference type="Proteomes" id="UP000692954"/>
    </source>
</evidence>
<sequence length="474" mass="56203">MNNCYYELESLINDLPQRTIASQIQQLFYRIISQEKQNSPILEVEKYFRKMIKKIEQFYCRRLQKLEFFISKKADTQLIVLRISKYLEKKPWRLETMDYTAKQIKQDKIDDKNCNQFINFDNNQEEYYSSKTSTPFSNYTCIPSIPRDSSLNQAIFLEYENSLKSQSSFQLDKQEPLPDISQIQFKLQLLVDQSPKKNRVTQKQQQLADLIDSELEEFSAQSPPCQNILDCNISDIKSDFNSRLISSRSLQKESVNQANTSKNPKLIPQTREFESLFQTQQSTKEIIKYVEQYHRLQQQQQAQYQKQQNFQAKPSLEVNNNTLQCFQDKCQSPSTNKRYRVRSSYQKELPSQNKLKVNTSHENFEVRTSKSIQSKKKHFQLPSPLNESMNQQKQKQSYQQLQQQQLSLQQKKNMQRQQPQLLSSALSHLYKRFSQQKQSSSVVTKRSTKQAISYSLEKDHQKKSYKLVDYIINY</sequence>
<feature type="compositionally biased region" description="Low complexity" evidence="1">
    <location>
        <begin position="391"/>
        <end position="419"/>
    </location>
</feature>
<dbReference type="Proteomes" id="UP000692954">
    <property type="component" value="Unassembled WGS sequence"/>
</dbReference>
<protein>
    <submittedName>
        <fullName evidence="2">Uncharacterized protein</fullName>
    </submittedName>
</protein>
<feature type="region of interest" description="Disordered" evidence="1">
    <location>
        <begin position="357"/>
        <end position="419"/>
    </location>
</feature>
<reference evidence="2" key="1">
    <citation type="submission" date="2021-01" db="EMBL/GenBank/DDBJ databases">
        <authorList>
            <consortium name="Genoscope - CEA"/>
            <person name="William W."/>
        </authorList>
    </citation>
    <scope>NUCLEOTIDE SEQUENCE</scope>
</reference>
<evidence type="ECO:0000313" key="2">
    <source>
        <dbReference type="EMBL" id="CAD8117775.1"/>
    </source>
</evidence>
<dbReference type="EMBL" id="CAJJDN010000115">
    <property type="protein sequence ID" value="CAD8117775.1"/>
    <property type="molecule type" value="Genomic_DNA"/>
</dbReference>
<organism evidence="2 3">
    <name type="scientific">Paramecium sonneborni</name>
    <dbReference type="NCBI Taxonomy" id="65129"/>
    <lineage>
        <taxon>Eukaryota</taxon>
        <taxon>Sar</taxon>
        <taxon>Alveolata</taxon>
        <taxon>Ciliophora</taxon>
        <taxon>Intramacronucleata</taxon>
        <taxon>Oligohymenophorea</taxon>
        <taxon>Peniculida</taxon>
        <taxon>Parameciidae</taxon>
        <taxon>Paramecium</taxon>
    </lineage>
</organism>
<comment type="caution">
    <text evidence="2">The sequence shown here is derived from an EMBL/GenBank/DDBJ whole genome shotgun (WGS) entry which is preliminary data.</text>
</comment>